<dbReference type="GO" id="GO:0008168">
    <property type="term" value="F:methyltransferase activity"/>
    <property type="evidence" value="ECO:0007669"/>
    <property type="project" value="UniProtKB-KW"/>
</dbReference>
<proteinExistence type="inferred from homology"/>
<reference evidence="10 11" key="1">
    <citation type="submission" date="2024-07" db="EMBL/GenBank/DDBJ databases">
        <title>Section-level genome sequencing and comparative genomics of Aspergillus sections Usti and Cavernicolus.</title>
        <authorList>
            <consortium name="Lawrence Berkeley National Laboratory"/>
            <person name="Nybo J.L."/>
            <person name="Vesth T.C."/>
            <person name="Theobald S."/>
            <person name="Frisvad J.C."/>
            <person name="Larsen T.O."/>
            <person name="Kjaerboelling I."/>
            <person name="Rothschild-Mancinelli K."/>
            <person name="Lyhne E.K."/>
            <person name="Kogle M.E."/>
            <person name="Barry K."/>
            <person name="Clum A."/>
            <person name="Na H."/>
            <person name="Ledsgaard L."/>
            <person name="Lin J."/>
            <person name="Lipzen A."/>
            <person name="Kuo A."/>
            <person name="Riley R."/>
            <person name="Mondo S."/>
            <person name="Labutti K."/>
            <person name="Haridas S."/>
            <person name="Pangalinan J."/>
            <person name="Salamov A.A."/>
            <person name="Simmons B.A."/>
            <person name="Magnuson J.K."/>
            <person name="Chen J."/>
            <person name="Drula E."/>
            <person name="Henrissat B."/>
            <person name="Wiebenga A."/>
            <person name="Lubbers R.J."/>
            <person name="Gomes A.C."/>
            <person name="Macurrencykelacurrency M.R."/>
            <person name="Stajich J."/>
            <person name="Grigoriev I.V."/>
            <person name="Mortensen U.H."/>
            <person name="De Vries R.P."/>
            <person name="Baker S.E."/>
            <person name="Andersen M.R."/>
        </authorList>
    </citation>
    <scope>NUCLEOTIDE SEQUENCE [LARGE SCALE GENOMIC DNA]</scope>
    <source>
        <strain evidence="10 11">CBS 449.75</strain>
    </source>
</reference>
<gene>
    <name evidence="10" type="ORF">BJX67DRAFT_260996</name>
</gene>
<comment type="catalytic activity">
    <reaction evidence="6">
        <text>arsenic triglutathione + [thioredoxin]-dithiol + S-adenosyl-L-methionine + 2 H2O = methylarsonous acid + [thioredoxin]-disulfide + 3 glutathione + S-adenosyl-L-homocysteine + H(+)</text>
        <dbReference type="Rhea" id="RHEA:69460"/>
        <dbReference type="Rhea" id="RHEA-COMP:10698"/>
        <dbReference type="Rhea" id="RHEA-COMP:10700"/>
        <dbReference type="ChEBI" id="CHEBI:15377"/>
        <dbReference type="ChEBI" id="CHEBI:15378"/>
        <dbReference type="ChEBI" id="CHEBI:17826"/>
        <dbReference type="ChEBI" id="CHEBI:29950"/>
        <dbReference type="ChEBI" id="CHEBI:50058"/>
        <dbReference type="ChEBI" id="CHEBI:57856"/>
        <dbReference type="ChEBI" id="CHEBI:57925"/>
        <dbReference type="ChEBI" id="CHEBI:59789"/>
        <dbReference type="ChEBI" id="CHEBI:183640"/>
        <dbReference type="EC" id="2.1.1.137"/>
    </reaction>
</comment>
<comment type="catalytic activity">
    <reaction evidence="7">
        <text>arsenic triglutathione + 2 [thioredoxin]-dithiol + 2 S-adenosyl-L-methionine + H2O = dimethylarsinous acid + 2 [thioredoxin]-disulfide + 3 glutathione + 2 S-adenosyl-L-homocysteine + 2 H(+)</text>
        <dbReference type="Rhea" id="RHEA:69464"/>
        <dbReference type="Rhea" id="RHEA-COMP:10698"/>
        <dbReference type="Rhea" id="RHEA-COMP:10700"/>
        <dbReference type="ChEBI" id="CHEBI:15377"/>
        <dbReference type="ChEBI" id="CHEBI:15378"/>
        <dbReference type="ChEBI" id="CHEBI:23808"/>
        <dbReference type="ChEBI" id="CHEBI:29950"/>
        <dbReference type="ChEBI" id="CHEBI:50058"/>
        <dbReference type="ChEBI" id="CHEBI:57856"/>
        <dbReference type="ChEBI" id="CHEBI:57925"/>
        <dbReference type="ChEBI" id="CHEBI:59789"/>
        <dbReference type="ChEBI" id="CHEBI:183640"/>
        <dbReference type="EC" id="2.1.1.137"/>
    </reaction>
</comment>
<protein>
    <recommendedName>
        <fullName evidence="5">Arsenite methyltransferase</fullName>
        <ecNumber evidence="4">2.1.1.137</ecNumber>
    </recommendedName>
</protein>
<sequence length="275" mass="29063">MTENIYEHVQSRYGDMARQAHAPSTQHDGEEAIATAFGYSAGDLHSLPDNANLGLSCGNPVAHANIKEGETIVDLGSGGGIDVFLAARKVGPSGRAIGVDMTEEMISLATRNAKTSGLPNASFIKSPITSIPLPDSSVDCIISNCVINLVPAGDKPLVFREIARLLKPGGRVAISDILAKRDLPQSIVSNMALYVGCIAGAARVAEYERFLGDAGFKDVLIVDTKADLNMYQQSCYLGRSSCCGSKGSVGSPGNEFADVDFNEWAGSYQIYAVKN</sequence>
<accession>A0ABR4LFR0</accession>
<dbReference type="EC" id="2.1.1.137" evidence="4"/>
<evidence type="ECO:0000256" key="2">
    <source>
        <dbReference type="ARBA" id="ARBA00022691"/>
    </source>
</evidence>
<dbReference type="NCBIfam" id="NF008823">
    <property type="entry name" value="PRK11873.1"/>
    <property type="match status" value="1"/>
</dbReference>
<dbReference type="GeneID" id="98141409"/>
<comment type="catalytic activity">
    <reaction evidence="8">
        <text>arsenic triglutathione + 3 [thioredoxin]-dithiol + 3 S-adenosyl-L-methionine = trimethylarsine + 3 [thioredoxin]-disulfide + 3 glutathione + 3 S-adenosyl-L-homocysteine + 3 H(+)</text>
        <dbReference type="Rhea" id="RHEA:69432"/>
        <dbReference type="Rhea" id="RHEA-COMP:10698"/>
        <dbReference type="Rhea" id="RHEA-COMP:10700"/>
        <dbReference type="ChEBI" id="CHEBI:15378"/>
        <dbReference type="ChEBI" id="CHEBI:27130"/>
        <dbReference type="ChEBI" id="CHEBI:29950"/>
        <dbReference type="ChEBI" id="CHEBI:50058"/>
        <dbReference type="ChEBI" id="CHEBI:57856"/>
        <dbReference type="ChEBI" id="CHEBI:57925"/>
        <dbReference type="ChEBI" id="CHEBI:59789"/>
        <dbReference type="ChEBI" id="CHEBI:183640"/>
        <dbReference type="EC" id="2.1.1.137"/>
    </reaction>
</comment>
<dbReference type="CDD" id="cd02440">
    <property type="entry name" value="AdoMet_MTases"/>
    <property type="match status" value="1"/>
</dbReference>
<evidence type="ECO:0000313" key="10">
    <source>
        <dbReference type="EMBL" id="KAL2863380.1"/>
    </source>
</evidence>
<dbReference type="Gene3D" id="3.40.50.150">
    <property type="entry name" value="Vaccinia Virus protein VP39"/>
    <property type="match status" value="1"/>
</dbReference>
<feature type="domain" description="Methyltransferase" evidence="9">
    <location>
        <begin position="67"/>
        <end position="214"/>
    </location>
</feature>
<dbReference type="InterPro" id="IPR025714">
    <property type="entry name" value="Methyltranfer_dom"/>
</dbReference>
<dbReference type="Pfam" id="PF13847">
    <property type="entry name" value="Methyltransf_31"/>
    <property type="match status" value="1"/>
</dbReference>
<evidence type="ECO:0000256" key="3">
    <source>
        <dbReference type="ARBA" id="ARBA00034487"/>
    </source>
</evidence>
<evidence type="ECO:0000256" key="4">
    <source>
        <dbReference type="ARBA" id="ARBA00034521"/>
    </source>
</evidence>
<keyword evidence="10" id="KW-0489">Methyltransferase</keyword>
<keyword evidence="11" id="KW-1185">Reference proteome</keyword>
<dbReference type="PANTHER" id="PTHR43675:SF8">
    <property type="entry name" value="ARSENITE METHYLTRANSFERASE"/>
    <property type="match status" value="1"/>
</dbReference>
<keyword evidence="1" id="KW-0808">Transferase</keyword>
<dbReference type="InterPro" id="IPR026669">
    <property type="entry name" value="Arsenite_MeTrfase-like"/>
</dbReference>
<comment type="caution">
    <text evidence="10">The sequence shown here is derived from an EMBL/GenBank/DDBJ whole genome shotgun (WGS) entry which is preliminary data.</text>
</comment>
<comment type="similarity">
    <text evidence="3">Belongs to the methyltransferase superfamily. Arsenite methyltransferase family.</text>
</comment>
<organism evidence="10 11">
    <name type="scientific">Aspergillus lucknowensis</name>
    <dbReference type="NCBI Taxonomy" id="176173"/>
    <lineage>
        <taxon>Eukaryota</taxon>
        <taxon>Fungi</taxon>
        <taxon>Dikarya</taxon>
        <taxon>Ascomycota</taxon>
        <taxon>Pezizomycotina</taxon>
        <taxon>Eurotiomycetes</taxon>
        <taxon>Eurotiomycetidae</taxon>
        <taxon>Eurotiales</taxon>
        <taxon>Aspergillaceae</taxon>
        <taxon>Aspergillus</taxon>
        <taxon>Aspergillus subgen. Nidulantes</taxon>
    </lineage>
</organism>
<evidence type="ECO:0000313" key="11">
    <source>
        <dbReference type="Proteomes" id="UP001610432"/>
    </source>
</evidence>
<evidence type="ECO:0000256" key="8">
    <source>
        <dbReference type="ARBA" id="ARBA00048428"/>
    </source>
</evidence>
<dbReference type="Proteomes" id="UP001610432">
    <property type="component" value="Unassembled WGS sequence"/>
</dbReference>
<evidence type="ECO:0000259" key="9">
    <source>
        <dbReference type="Pfam" id="PF13847"/>
    </source>
</evidence>
<evidence type="ECO:0000256" key="1">
    <source>
        <dbReference type="ARBA" id="ARBA00022679"/>
    </source>
</evidence>
<evidence type="ECO:0000256" key="7">
    <source>
        <dbReference type="ARBA" id="ARBA00047943"/>
    </source>
</evidence>
<evidence type="ECO:0000256" key="6">
    <source>
        <dbReference type="ARBA" id="ARBA00047941"/>
    </source>
</evidence>
<dbReference type="GO" id="GO:0032259">
    <property type="term" value="P:methylation"/>
    <property type="evidence" value="ECO:0007669"/>
    <property type="project" value="UniProtKB-KW"/>
</dbReference>
<dbReference type="PANTHER" id="PTHR43675">
    <property type="entry name" value="ARSENITE METHYLTRANSFERASE"/>
    <property type="match status" value="1"/>
</dbReference>
<dbReference type="SUPFAM" id="SSF53335">
    <property type="entry name" value="S-adenosyl-L-methionine-dependent methyltransferases"/>
    <property type="match status" value="1"/>
</dbReference>
<dbReference type="RefSeq" id="XP_070882359.1">
    <property type="nucleotide sequence ID" value="XM_071026337.1"/>
</dbReference>
<evidence type="ECO:0000256" key="5">
    <source>
        <dbReference type="ARBA" id="ARBA00034545"/>
    </source>
</evidence>
<dbReference type="InterPro" id="IPR029063">
    <property type="entry name" value="SAM-dependent_MTases_sf"/>
</dbReference>
<keyword evidence="2" id="KW-0949">S-adenosyl-L-methionine</keyword>
<name>A0ABR4LFR0_9EURO</name>
<dbReference type="EMBL" id="JBFXLQ010000052">
    <property type="protein sequence ID" value="KAL2863380.1"/>
    <property type="molecule type" value="Genomic_DNA"/>
</dbReference>